<feature type="non-terminal residue" evidence="4">
    <location>
        <position position="1"/>
    </location>
</feature>
<gene>
    <name evidence="4" type="ORF">Anapl_11211</name>
</gene>
<evidence type="ECO:0000256" key="2">
    <source>
        <dbReference type="ARBA" id="ARBA00022840"/>
    </source>
</evidence>
<evidence type="ECO:0000259" key="3">
    <source>
        <dbReference type="PROSITE" id="PS50011"/>
    </source>
</evidence>
<protein>
    <submittedName>
        <fullName evidence="4">Tyrosine-protein kinase transforming protein SEA</fullName>
    </submittedName>
</protein>
<dbReference type="GO" id="GO:0006909">
    <property type="term" value="P:phagocytosis"/>
    <property type="evidence" value="ECO:0007669"/>
    <property type="project" value="TreeGrafter"/>
</dbReference>
<dbReference type="InterPro" id="IPR008266">
    <property type="entry name" value="Tyr_kinase_AS"/>
</dbReference>
<dbReference type="GO" id="GO:0016477">
    <property type="term" value="P:cell migration"/>
    <property type="evidence" value="ECO:0007669"/>
    <property type="project" value="TreeGrafter"/>
</dbReference>
<feature type="domain" description="Protein kinase" evidence="3">
    <location>
        <begin position="1"/>
        <end position="62"/>
    </location>
</feature>
<dbReference type="InterPro" id="IPR050122">
    <property type="entry name" value="RTK"/>
</dbReference>
<name>R0JLD5_ANAPL</name>
<sequence length="62" mass="6791">LTAPTPQSPTVKDLIGFGLQVALGMEYLAQKKFVHRDLATRNILVESETHVKIGDFGLAKLL</sequence>
<dbReference type="GO" id="GO:0007399">
    <property type="term" value="P:nervous system development"/>
    <property type="evidence" value="ECO:0007669"/>
    <property type="project" value="TreeGrafter"/>
</dbReference>
<dbReference type="GO" id="GO:0004714">
    <property type="term" value="F:transmembrane receptor protein tyrosine kinase activity"/>
    <property type="evidence" value="ECO:0007669"/>
    <property type="project" value="TreeGrafter"/>
</dbReference>
<evidence type="ECO:0000313" key="5">
    <source>
        <dbReference type="Proteomes" id="UP000296049"/>
    </source>
</evidence>
<dbReference type="PANTHER" id="PTHR24416">
    <property type="entry name" value="TYROSINE-PROTEIN KINASE RECEPTOR"/>
    <property type="match status" value="1"/>
</dbReference>
<dbReference type="AlphaFoldDB" id="R0JLD5"/>
<feature type="non-terminal residue" evidence="4">
    <location>
        <position position="62"/>
    </location>
</feature>
<dbReference type="PANTHER" id="PTHR24416:SF564">
    <property type="entry name" value="MACROPHAGE-STIMULATING PROTEIN RECEPTOR"/>
    <property type="match status" value="1"/>
</dbReference>
<dbReference type="SUPFAM" id="SSF56112">
    <property type="entry name" value="Protein kinase-like (PK-like)"/>
    <property type="match status" value="1"/>
</dbReference>
<dbReference type="Proteomes" id="UP000296049">
    <property type="component" value="Unassembled WGS sequence"/>
</dbReference>
<dbReference type="Gene3D" id="1.10.510.10">
    <property type="entry name" value="Transferase(Phosphotransferase) domain 1"/>
    <property type="match status" value="1"/>
</dbReference>
<dbReference type="EMBL" id="KB743544">
    <property type="protein sequence ID" value="EOA98145.1"/>
    <property type="molecule type" value="Genomic_DNA"/>
</dbReference>
<evidence type="ECO:0000256" key="1">
    <source>
        <dbReference type="ARBA" id="ARBA00022741"/>
    </source>
</evidence>
<dbReference type="InterPro" id="IPR001245">
    <property type="entry name" value="Ser-Thr/Tyr_kinase_cat_dom"/>
</dbReference>
<dbReference type="PROSITE" id="PS50011">
    <property type="entry name" value="PROTEIN_KINASE_DOM"/>
    <property type="match status" value="1"/>
</dbReference>
<dbReference type="GO" id="GO:0007169">
    <property type="term" value="P:cell surface receptor protein tyrosine kinase signaling pathway"/>
    <property type="evidence" value="ECO:0007669"/>
    <property type="project" value="TreeGrafter"/>
</dbReference>
<dbReference type="GO" id="GO:0005886">
    <property type="term" value="C:plasma membrane"/>
    <property type="evidence" value="ECO:0007669"/>
    <property type="project" value="TreeGrafter"/>
</dbReference>
<keyword evidence="4" id="KW-0418">Kinase</keyword>
<dbReference type="Pfam" id="PF07714">
    <property type="entry name" value="PK_Tyr_Ser-Thr"/>
    <property type="match status" value="1"/>
</dbReference>
<keyword evidence="5" id="KW-1185">Reference proteome</keyword>
<evidence type="ECO:0000313" key="4">
    <source>
        <dbReference type="EMBL" id="EOA98145.1"/>
    </source>
</evidence>
<keyword evidence="1" id="KW-0547">Nucleotide-binding</keyword>
<keyword evidence="4" id="KW-0808">Transferase</keyword>
<dbReference type="InterPro" id="IPR000719">
    <property type="entry name" value="Prot_kinase_dom"/>
</dbReference>
<dbReference type="GO" id="GO:0005524">
    <property type="term" value="F:ATP binding"/>
    <property type="evidence" value="ECO:0007669"/>
    <property type="project" value="UniProtKB-KW"/>
</dbReference>
<dbReference type="PROSITE" id="PS00109">
    <property type="entry name" value="PROTEIN_KINASE_TYR"/>
    <property type="match status" value="1"/>
</dbReference>
<dbReference type="InterPro" id="IPR011009">
    <property type="entry name" value="Kinase-like_dom_sf"/>
</dbReference>
<reference evidence="5" key="1">
    <citation type="journal article" date="2013" name="Nat. Genet.">
        <title>The duck genome and transcriptome provide insight into an avian influenza virus reservoir species.</title>
        <authorList>
            <person name="Huang Y."/>
            <person name="Li Y."/>
            <person name="Burt D.W."/>
            <person name="Chen H."/>
            <person name="Zhang Y."/>
            <person name="Qian W."/>
            <person name="Kim H."/>
            <person name="Gan S."/>
            <person name="Zhao Y."/>
            <person name="Li J."/>
            <person name="Yi K."/>
            <person name="Feng H."/>
            <person name="Zhu P."/>
            <person name="Li B."/>
            <person name="Liu Q."/>
            <person name="Fairley S."/>
            <person name="Magor K.E."/>
            <person name="Du Z."/>
            <person name="Hu X."/>
            <person name="Goodman L."/>
            <person name="Tafer H."/>
            <person name="Vignal A."/>
            <person name="Lee T."/>
            <person name="Kim K.W."/>
            <person name="Sheng Z."/>
            <person name="An Y."/>
            <person name="Searle S."/>
            <person name="Herrero J."/>
            <person name="Groenen M.A."/>
            <person name="Crooijmans R.P."/>
            <person name="Faraut T."/>
            <person name="Cai Q."/>
            <person name="Webster R.G."/>
            <person name="Aldridge J.R."/>
            <person name="Warren W.C."/>
            <person name="Bartschat S."/>
            <person name="Kehr S."/>
            <person name="Marz M."/>
            <person name="Stadler P.F."/>
            <person name="Smith J."/>
            <person name="Kraus R.H."/>
            <person name="Zhao Y."/>
            <person name="Ren L."/>
            <person name="Fei J."/>
            <person name="Morisson M."/>
            <person name="Kaiser P."/>
            <person name="Griffin D.K."/>
            <person name="Rao M."/>
            <person name="Pitel F."/>
            <person name="Wang J."/>
            <person name="Li N."/>
        </authorList>
    </citation>
    <scope>NUCLEOTIDE SEQUENCE [LARGE SCALE GENOMIC DNA]</scope>
</reference>
<organism evidence="4 5">
    <name type="scientific">Anas platyrhynchos</name>
    <name type="common">Mallard</name>
    <name type="synonym">Anas boschas</name>
    <dbReference type="NCBI Taxonomy" id="8839"/>
    <lineage>
        <taxon>Eukaryota</taxon>
        <taxon>Metazoa</taxon>
        <taxon>Chordata</taxon>
        <taxon>Craniata</taxon>
        <taxon>Vertebrata</taxon>
        <taxon>Euteleostomi</taxon>
        <taxon>Archelosauria</taxon>
        <taxon>Archosauria</taxon>
        <taxon>Dinosauria</taxon>
        <taxon>Saurischia</taxon>
        <taxon>Theropoda</taxon>
        <taxon>Coelurosauria</taxon>
        <taxon>Aves</taxon>
        <taxon>Neognathae</taxon>
        <taxon>Galloanserae</taxon>
        <taxon>Anseriformes</taxon>
        <taxon>Anatidae</taxon>
        <taxon>Anatinae</taxon>
        <taxon>Anas</taxon>
    </lineage>
</organism>
<dbReference type="GO" id="GO:0043235">
    <property type="term" value="C:receptor complex"/>
    <property type="evidence" value="ECO:0007669"/>
    <property type="project" value="TreeGrafter"/>
</dbReference>
<keyword evidence="2" id="KW-0067">ATP-binding</keyword>
<accession>R0JLD5</accession>
<proteinExistence type="predicted"/>